<reference evidence="1 2" key="1">
    <citation type="submission" date="2016-03" db="EMBL/GenBank/DDBJ databases">
        <title>Whole genome sequencing of Grifola frondosa 9006-11.</title>
        <authorList>
            <person name="Min B."/>
            <person name="Park H."/>
            <person name="Kim J.-G."/>
            <person name="Cho H."/>
            <person name="Oh Y.-L."/>
            <person name="Kong W.-S."/>
            <person name="Choi I.-G."/>
        </authorList>
    </citation>
    <scope>NUCLEOTIDE SEQUENCE [LARGE SCALE GENOMIC DNA]</scope>
    <source>
        <strain evidence="1 2">9006-11</strain>
    </source>
</reference>
<keyword evidence="2" id="KW-1185">Reference proteome</keyword>
<dbReference type="OMA" id="WNDSKHG"/>
<dbReference type="EMBL" id="LUGG01000003">
    <property type="protein sequence ID" value="OBZ76152.1"/>
    <property type="molecule type" value="Genomic_DNA"/>
</dbReference>
<evidence type="ECO:0008006" key="3">
    <source>
        <dbReference type="Google" id="ProtNLM"/>
    </source>
</evidence>
<dbReference type="Proteomes" id="UP000092993">
    <property type="component" value="Unassembled WGS sequence"/>
</dbReference>
<name>A0A1C7MH61_GRIFR</name>
<dbReference type="STRING" id="5627.A0A1C7MH61"/>
<evidence type="ECO:0000313" key="1">
    <source>
        <dbReference type="EMBL" id="OBZ76152.1"/>
    </source>
</evidence>
<protein>
    <recommendedName>
        <fullName evidence="3">Reverse transcriptase domain-containing protein</fullName>
    </recommendedName>
</protein>
<gene>
    <name evidence="1" type="ORF">A0H81_03901</name>
</gene>
<proteinExistence type="predicted"/>
<evidence type="ECO:0000313" key="2">
    <source>
        <dbReference type="Proteomes" id="UP000092993"/>
    </source>
</evidence>
<accession>A0A1C7MH61</accession>
<comment type="caution">
    <text evidence="1">The sequence shown here is derived from an EMBL/GenBank/DDBJ whole genome shotgun (WGS) entry which is preliminary data.</text>
</comment>
<dbReference type="OrthoDB" id="5599163at2759"/>
<sequence>MDHAHGGDFLWPEERKLLHHFISLHHDAFAWNDSKHGRFRTDFFPSIEFPVIPHKPWVQCNIPIPPSIYDEVCGIIKKKIAAGVYEPSNSLYRS</sequence>
<dbReference type="AlphaFoldDB" id="A0A1C7MH61"/>
<organism evidence="1 2">
    <name type="scientific">Grifola frondosa</name>
    <name type="common">Maitake</name>
    <name type="synonym">Polyporus frondosus</name>
    <dbReference type="NCBI Taxonomy" id="5627"/>
    <lineage>
        <taxon>Eukaryota</taxon>
        <taxon>Fungi</taxon>
        <taxon>Dikarya</taxon>
        <taxon>Basidiomycota</taxon>
        <taxon>Agaricomycotina</taxon>
        <taxon>Agaricomycetes</taxon>
        <taxon>Polyporales</taxon>
        <taxon>Grifolaceae</taxon>
        <taxon>Grifola</taxon>
    </lineage>
</organism>